<gene>
    <name evidence="2" type="ORF">X798_01609</name>
</gene>
<proteinExistence type="predicted"/>
<dbReference type="EMBL" id="KZ269981">
    <property type="protein sequence ID" value="OZC11193.1"/>
    <property type="molecule type" value="Genomic_DNA"/>
</dbReference>
<dbReference type="AlphaFoldDB" id="A0A238C167"/>
<dbReference type="Proteomes" id="UP000242913">
    <property type="component" value="Unassembled WGS sequence"/>
</dbReference>
<organism evidence="2 3">
    <name type="scientific">Onchocerca flexuosa</name>
    <dbReference type="NCBI Taxonomy" id="387005"/>
    <lineage>
        <taxon>Eukaryota</taxon>
        <taxon>Metazoa</taxon>
        <taxon>Ecdysozoa</taxon>
        <taxon>Nematoda</taxon>
        <taxon>Chromadorea</taxon>
        <taxon>Rhabditida</taxon>
        <taxon>Spirurina</taxon>
        <taxon>Spiruromorpha</taxon>
        <taxon>Filarioidea</taxon>
        <taxon>Onchocercidae</taxon>
        <taxon>Onchocerca</taxon>
    </lineage>
</organism>
<keyword evidence="1" id="KW-1133">Transmembrane helix</keyword>
<keyword evidence="1" id="KW-0472">Membrane</keyword>
<feature type="transmembrane region" description="Helical" evidence="1">
    <location>
        <begin position="28"/>
        <end position="50"/>
    </location>
</feature>
<sequence>MTDRIVLVEKLIWGNIAPSFNRCFRPSLLSNLLMISTAISLITPLFPYIFTHMEEEMKHQTPSSISLLLRKNRTCMRVRLPLRIRVYFIAENLTLKKPFPFSIHSLQGCDILQPLYLQQCHILNHKGHKGRVGTDKNLQNISSNRYYCCSS</sequence>
<keyword evidence="3" id="KW-1185">Reference proteome</keyword>
<name>A0A238C167_9BILA</name>
<protein>
    <submittedName>
        <fullName evidence="2">Uncharacterized protein</fullName>
    </submittedName>
</protein>
<keyword evidence="1" id="KW-0812">Transmembrane</keyword>
<accession>A0A238C167</accession>
<evidence type="ECO:0000313" key="3">
    <source>
        <dbReference type="Proteomes" id="UP000242913"/>
    </source>
</evidence>
<reference evidence="2 3" key="1">
    <citation type="submission" date="2015-12" db="EMBL/GenBank/DDBJ databases">
        <title>Draft genome of the nematode, Onchocerca flexuosa.</title>
        <authorList>
            <person name="Mitreva M."/>
        </authorList>
    </citation>
    <scope>NUCLEOTIDE SEQUENCE [LARGE SCALE GENOMIC DNA]</scope>
    <source>
        <strain evidence="2">Red Deer</strain>
    </source>
</reference>
<evidence type="ECO:0000256" key="1">
    <source>
        <dbReference type="SAM" id="Phobius"/>
    </source>
</evidence>
<evidence type="ECO:0000313" key="2">
    <source>
        <dbReference type="EMBL" id="OZC11193.1"/>
    </source>
</evidence>